<proteinExistence type="predicted"/>
<keyword evidence="2" id="KW-0732">Signal</keyword>
<organism evidence="3 4">
    <name type="scientific">Steinernema glaseri</name>
    <dbReference type="NCBI Taxonomy" id="37863"/>
    <lineage>
        <taxon>Eukaryota</taxon>
        <taxon>Metazoa</taxon>
        <taxon>Ecdysozoa</taxon>
        <taxon>Nematoda</taxon>
        <taxon>Chromadorea</taxon>
        <taxon>Rhabditida</taxon>
        <taxon>Tylenchina</taxon>
        <taxon>Panagrolaimomorpha</taxon>
        <taxon>Strongyloidoidea</taxon>
        <taxon>Steinernematidae</taxon>
        <taxon>Steinernema</taxon>
    </lineage>
</organism>
<feature type="signal peptide" evidence="2">
    <location>
        <begin position="1"/>
        <end position="19"/>
    </location>
</feature>
<evidence type="ECO:0000313" key="4">
    <source>
        <dbReference type="WBParaSite" id="L893_g2480.t1"/>
    </source>
</evidence>
<evidence type="ECO:0000256" key="1">
    <source>
        <dbReference type="SAM" id="MobiDB-lite"/>
    </source>
</evidence>
<dbReference type="WBParaSite" id="L893_g2480.t1">
    <property type="protein sequence ID" value="L893_g2480.t1"/>
    <property type="gene ID" value="L893_g2480"/>
</dbReference>
<evidence type="ECO:0000256" key="2">
    <source>
        <dbReference type="SAM" id="SignalP"/>
    </source>
</evidence>
<feature type="compositionally biased region" description="Polar residues" evidence="1">
    <location>
        <begin position="90"/>
        <end position="103"/>
    </location>
</feature>
<name>A0A1I7ZBC4_9BILA</name>
<feature type="chain" id="PRO_5009313228" evidence="2">
    <location>
        <begin position="20"/>
        <end position="257"/>
    </location>
</feature>
<sequence>MQRLCLLVLPLIGFVSTDSGEFDPQVRERRDSIMGFVCRRKSDLSFCKPQVFKPVKKPLYIPPDIPHATRAPFTEGNRASTFRPRAGRVHTTSDWADENSWNIQPQRQTRPRPQTRPQTPDIGLGNPTWNANPGFDRSVQGSGQSNNNIGIGSGVNAGPVGVNGGLGLQIPGLGNSGAGSGVPTGSGGGSGGIGVNSGVGVGPVGVSSGLGIGAPGIGGLGGGGLGGGRGLFGIGSGVGVSAPFIGPIGVSSGFGIG</sequence>
<feature type="compositionally biased region" description="Low complexity" evidence="1">
    <location>
        <begin position="138"/>
        <end position="147"/>
    </location>
</feature>
<keyword evidence="3" id="KW-1185">Reference proteome</keyword>
<accession>A0A1I7ZBC4</accession>
<feature type="compositionally biased region" description="Low complexity" evidence="1">
    <location>
        <begin position="104"/>
        <end position="120"/>
    </location>
</feature>
<reference evidence="4" key="1">
    <citation type="submission" date="2016-11" db="UniProtKB">
        <authorList>
            <consortium name="WormBaseParasite"/>
        </authorList>
    </citation>
    <scope>IDENTIFICATION</scope>
</reference>
<feature type="region of interest" description="Disordered" evidence="1">
    <location>
        <begin position="85"/>
        <end position="147"/>
    </location>
</feature>
<protein>
    <submittedName>
        <fullName evidence="4">Glycine-rich cell wall structural protein-like</fullName>
    </submittedName>
</protein>
<dbReference type="Proteomes" id="UP000095287">
    <property type="component" value="Unplaced"/>
</dbReference>
<dbReference type="AlphaFoldDB" id="A0A1I7ZBC4"/>
<evidence type="ECO:0000313" key="3">
    <source>
        <dbReference type="Proteomes" id="UP000095287"/>
    </source>
</evidence>